<dbReference type="Proteomes" id="UP000295680">
    <property type="component" value="Unassembled WGS sequence"/>
</dbReference>
<dbReference type="InterPro" id="IPR002513">
    <property type="entry name" value="Tn3_Tnp_DDE_dom"/>
</dbReference>
<gene>
    <name evidence="3" type="ORF">EV192_107117</name>
</gene>
<protein>
    <submittedName>
        <fullName evidence="3">Tn3 transposase DDE domain-containing protein</fullName>
    </submittedName>
</protein>
<accession>A0A4R2JND8</accession>
<dbReference type="Pfam" id="PF01526">
    <property type="entry name" value="DDE_Tnp_Tn3"/>
    <property type="match status" value="1"/>
</dbReference>
<keyword evidence="4" id="KW-1185">Reference proteome</keyword>
<evidence type="ECO:0000259" key="2">
    <source>
        <dbReference type="Pfam" id="PF01526"/>
    </source>
</evidence>
<evidence type="ECO:0000313" key="3">
    <source>
        <dbReference type="EMBL" id="TCO55695.1"/>
    </source>
</evidence>
<dbReference type="EMBL" id="SLWS01000007">
    <property type="protein sequence ID" value="TCO55695.1"/>
    <property type="molecule type" value="Genomic_DNA"/>
</dbReference>
<feature type="domain" description="Tn3 transposase DDE" evidence="2">
    <location>
        <begin position="452"/>
        <end position="630"/>
    </location>
</feature>
<evidence type="ECO:0000313" key="4">
    <source>
        <dbReference type="Proteomes" id="UP000295680"/>
    </source>
</evidence>
<organism evidence="3 4">
    <name type="scientific">Actinocrispum wychmicini</name>
    <dbReference type="NCBI Taxonomy" id="1213861"/>
    <lineage>
        <taxon>Bacteria</taxon>
        <taxon>Bacillati</taxon>
        <taxon>Actinomycetota</taxon>
        <taxon>Actinomycetes</taxon>
        <taxon>Pseudonocardiales</taxon>
        <taxon>Pseudonocardiaceae</taxon>
        <taxon>Actinocrispum</taxon>
    </lineage>
</organism>
<dbReference type="GO" id="GO:0004803">
    <property type="term" value="F:transposase activity"/>
    <property type="evidence" value="ECO:0007669"/>
    <property type="project" value="InterPro"/>
</dbReference>
<comment type="caution">
    <text evidence="3">The sequence shown here is derived from an EMBL/GenBank/DDBJ whole genome shotgun (WGS) entry which is preliminary data.</text>
</comment>
<proteinExistence type="predicted"/>
<feature type="compositionally biased region" description="Basic residues" evidence="1">
    <location>
        <begin position="689"/>
        <end position="706"/>
    </location>
</feature>
<evidence type="ECO:0000256" key="1">
    <source>
        <dbReference type="SAM" id="MobiDB-lite"/>
    </source>
</evidence>
<sequence length="706" mass="79173">MRQRCRSEGIEPPTEGQIERVIASALRQHETAFAAEIAAALGPAGCARLQMLLTSEGLLAEVKADPGRLGLDTLLGEIGKLEAVRALALPRNLFADTSDRLVAAWRSRAARMFPSDLLDCPEPVRHTLLAALCWVRQAEITDALIGLLVDLVQKINARAERRVEKELMGELPAVPGKRGIFIKMVNAVLKHPDEQVRSAVWSVVPGGEKTLRRLLKELMATNRVVRERVRYQLRGSYSHDYRRMLGPVLAALSFRCNNTTYRPVMDAIDLLARYAARDAQAERAAPGKARAAAHDASDSVPVEGMVPKEWHEAITDDKGRIERISYELCVLIALREALRRREIWVQGAGLWRNPEEDMPENFEDNRDVHYAALNKPLAAAEFVDDLKRRHRAALDQLNSAMAENTAGGVRIKTRKGQAWISVPKLEKLPEPKNLAAIKAEVARRWGTIDLLDILKEADFLAEFSEEFVSVATREKLPKPTLRRRLLLCLFELGTNMGIRQLVATAEQGEDGEAALRRVRASHITRDNLRAAIVKVINQTLAARDPKWWGRATTTASDSKRFNALESNSLTRFHARYGSNGIMIYWHVEKGRVCIYSQIKSCSSSEVASMIQGLLRHCTDAQIEANYTDTRRLAGRVRVHRTAGLPTAASVEEHWRDPPLQPRRRPQHVEQASGRHRQPADRLGQDHPAVRRHGQVRHRPAVGHHRG</sequence>
<dbReference type="AlphaFoldDB" id="A0A4R2JND8"/>
<feature type="compositionally biased region" description="Basic and acidic residues" evidence="1">
    <location>
        <begin position="677"/>
        <end position="688"/>
    </location>
</feature>
<reference evidence="3 4" key="1">
    <citation type="submission" date="2019-03" db="EMBL/GenBank/DDBJ databases">
        <title>Genomic Encyclopedia of Type Strains, Phase IV (KMG-IV): sequencing the most valuable type-strain genomes for metagenomic binning, comparative biology and taxonomic classification.</title>
        <authorList>
            <person name="Goeker M."/>
        </authorList>
    </citation>
    <scope>NUCLEOTIDE SEQUENCE [LARGE SCALE GENOMIC DNA]</scope>
    <source>
        <strain evidence="3 4">DSM 45934</strain>
    </source>
</reference>
<feature type="region of interest" description="Disordered" evidence="1">
    <location>
        <begin position="647"/>
        <end position="706"/>
    </location>
</feature>
<name>A0A4R2JND8_9PSEU</name>
<dbReference type="GO" id="GO:0006313">
    <property type="term" value="P:DNA transposition"/>
    <property type="evidence" value="ECO:0007669"/>
    <property type="project" value="InterPro"/>
</dbReference>